<comment type="caution">
    <text evidence="1">The sequence shown here is derived from an EMBL/GenBank/DDBJ whole genome shotgun (WGS) entry which is preliminary data.</text>
</comment>
<dbReference type="Proteomes" id="UP001201812">
    <property type="component" value="Unassembled WGS sequence"/>
</dbReference>
<dbReference type="EMBL" id="JAKKPZ010000489">
    <property type="protein sequence ID" value="KAI1694618.1"/>
    <property type="molecule type" value="Genomic_DNA"/>
</dbReference>
<proteinExistence type="predicted"/>
<name>A0AAD4MLJ8_9BILA</name>
<organism evidence="1 2">
    <name type="scientific">Ditylenchus destructor</name>
    <dbReference type="NCBI Taxonomy" id="166010"/>
    <lineage>
        <taxon>Eukaryota</taxon>
        <taxon>Metazoa</taxon>
        <taxon>Ecdysozoa</taxon>
        <taxon>Nematoda</taxon>
        <taxon>Chromadorea</taxon>
        <taxon>Rhabditida</taxon>
        <taxon>Tylenchina</taxon>
        <taxon>Tylenchomorpha</taxon>
        <taxon>Sphaerularioidea</taxon>
        <taxon>Anguinidae</taxon>
        <taxon>Anguininae</taxon>
        <taxon>Ditylenchus</taxon>
    </lineage>
</organism>
<accession>A0AAD4MLJ8</accession>
<dbReference type="AlphaFoldDB" id="A0AAD4MLJ8"/>
<sequence>MLFRAINLPQPSRYVPRCLDGRFISRDLSISQGRVITMVAENFNGLTNPLGTIIYLGSARGRKRRRKAMGNSPLPRFISFFLWQSLEPMIHAARIEDIRSNAMAKT</sequence>
<evidence type="ECO:0000313" key="1">
    <source>
        <dbReference type="EMBL" id="KAI1694618.1"/>
    </source>
</evidence>
<protein>
    <submittedName>
        <fullName evidence="1">Uncharacterized protein</fullName>
    </submittedName>
</protein>
<keyword evidence="2" id="KW-1185">Reference proteome</keyword>
<evidence type="ECO:0000313" key="2">
    <source>
        <dbReference type="Proteomes" id="UP001201812"/>
    </source>
</evidence>
<reference evidence="1" key="1">
    <citation type="submission" date="2022-01" db="EMBL/GenBank/DDBJ databases">
        <title>Genome Sequence Resource for Two Populations of Ditylenchus destructor, the Migratory Endoparasitic Phytonematode.</title>
        <authorList>
            <person name="Zhang H."/>
            <person name="Lin R."/>
            <person name="Xie B."/>
        </authorList>
    </citation>
    <scope>NUCLEOTIDE SEQUENCE</scope>
    <source>
        <strain evidence="1">BazhouSP</strain>
    </source>
</reference>
<gene>
    <name evidence="1" type="ORF">DdX_20017</name>
</gene>